<keyword evidence="1" id="KW-0812">Transmembrane</keyword>
<feature type="transmembrane region" description="Helical" evidence="1">
    <location>
        <begin position="196"/>
        <end position="220"/>
    </location>
</feature>
<dbReference type="OrthoDB" id="5114475at2"/>
<evidence type="ECO:0000256" key="1">
    <source>
        <dbReference type="SAM" id="Phobius"/>
    </source>
</evidence>
<dbReference type="AlphaFoldDB" id="A0A285E772"/>
<name>A0A285E772_9ACTN</name>
<feature type="transmembrane region" description="Helical" evidence="1">
    <location>
        <begin position="6"/>
        <end position="34"/>
    </location>
</feature>
<evidence type="ECO:0000313" key="2">
    <source>
        <dbReference type="EMBL" id="SNX94865.1"/>
    </source>
</evidence>
<feature type="transmembrane region" description="Helical" evidence="1">
    <location>
        <begin position="75"/>
        <end position="94"/>
    </location>
</feature>
<feature type="transmembrane region" description="Helical" evidence="1">
    <location>
        <begin position="41"/>
        <end position="63"/>
    </location>
</feature>
<accession>A0A285E772</accession>
<dbReference type="RefSeq" id="WP_097204331.1">
    <property type="nucleotide sequence ID" value="NZ_JACHXB010000001.1"/>
</dbReference>
<dbReference type="Pfam" id="PF11139">
    <property type="entry name" value="SfLAP"/>
    <property type="match status" value="1"/>
</dbReference>
<dbReference type="InterPro" id="IPR021315">
    <property type="entry name" value="Gap/Sap"/>
</dbReference>
<dbReference type="EMBL" id="OBDO01000001">
    <property type="protein sequence ID" value="SNX94865.1"/>
    <property type="molecule type" value="Genomic_DNA"/>
</dbReference>
<feature type="transmembrane region" description="Helical" evidence="1">
    <location>
        <begin position="114"/>
        <end position="132"/>
    </location>
</feature>
<organism evidence="2 3">
    <name type="scientific">Geodermatophilus sabuli</name>
    <dbReference type="NCBI Taxonomy" id="1564158"/>
    <lineage>
        <taxon>Bacteria</taxon>
        <taxon>Bacillati</taxon>
        <taxon>Actinomycetota</taxon>
        <taxon>Actinomycetes</taxon>
        <taxon>Geodermatophilales</taxon>
        <taxon>Geodermatophilaceae</taxon>
        <taxon>Geodermatophilus</taxon>
    </lineage>
</organism>
<sequence>MTATLLVGITGLAALDSLNPATIAGVALILLAPLQRRLATALAYVTGAYLAVLTVGVAVYAGADLAADVVTGGLVWVRRGAFGLAALLLLAAAVRRLRPQQRSAVVLPRWFGPWTAAPVAVLVTAADLPNAFPYLIAIERLVTADVPLTTGLWILAGYAVLYCLPCLLLLGVGTLHGERVRRRLQRVYDRIGQARTVPRSIPGALGLFLLAAAVIAIAAAA</sequence>
<keyword evidence="3" id="KW-1185">Reference proteome</keyword>
<reference evidence="2 3" key="1">
    <citation type="submission" date="2017-09" db="EMBL/GenBank/DDBJ databases">
        <authorList>
            <person name="Ehlers B."/>
            <person name="Leendertz F.H."/>
        </authorList>
    </citation>
    <scope>NUCLEOTIDE SEQUENCE [LARGE SCALE GENOMIC DNA]</scope>
    <source>
        <strain evidence="2 3">DSM 46844</strain>
    </source>
</reference>
<protein>
    <submittedName>
        <fullName evidence="2">Sap, sulfolipid-1-addressing protein</fullName>
    </submittedName>
</protein>
<feature type="transmembrane region" description="Helical" evidence="1">
    <location>
        <begin position="152"/>
        <end position="175"/>
    </location>
</feature>
<evidence type="ECO:0000313" key="3">
    <source>
        <dbReference type="Proteomes" id="UP000219514"/>
    </source>
</evidence>
<proteinExistence type="predicted"/>
<keyword evidence="1" id="KW-0472">Membrane</keyword>
<keyword evidence="1" id="KW-1133">Transmembrane helix</keyword>
<dbReference type="Proteomes" id="UP000219514">
    <property type="component" value="Unassembled WGS sequence"/>
</dbReference>
<gene>
    <name evidence="2" type="ORF">SAMN06893097_101666</name>
</gene>